<reference evidence="1 2" key="1">
    <citation type="submission" date="2019-11" db="EMBL/GenBank/DDBJ databases">
        <title>Whole genome sequence of Oryza granulata.</title>
        <authorList>
            <person name="Li W."/>
        </authorList>
    </citation>
    <scope>NUCLEOTIDE SEQUENCE [LARGE SCALE GENOMIC DNA]</scope>
    <source>
        <strain evidence="2">cv. Menghai</strain>
        <tissue evidence="1">Leaf</tissue>
    </source>
</reference>
<evidence type="ECO:0000313" key="2">
    <source>
        <dbReference type="Proteomes" id="UP000479710"/>
    </source>
</evidence>
<gene>
    <name evidence="1" type="ORF">E2562_018066</name>
</gene>
<protein>
    <submittedName>
        <fullName evidence="1">Uncharacterized protein</fullName>
    </submittedName>
</protein>
<organism evidence="1 2">
    <name type="scientific">Oryza meyeriana var. granulata</name>
    <dbReference type="NCBI Taxonomy" id="110450"/>
    <lineage>
        <taxon>Eukaryota</taxon>
        <taxon>Viridiplantae</taxon>
        <taxon>Streptophyta</taxon>
        <taxon>Embryophyta</taxon>
        <taxon>Tracheophyta</taxon>
        <taxon>Spermatophyta</taxon>
        <taxon>Magnoliopsida</taxon>
        <taxon>Liliopsida</taxon>
        <taxon>Poales</taxon>
        <taxon>Poaceae</taxon>
        <taxon>BOP clade</taxon>
        <taxon>Oryzoideae</taxon>
        <taxon>Oryzeae</taxon>
        <taxon>Oryzinae</taxon>
        <taxon>Oryza</taxon>
        <taxon>Oryza meyeriana</taxon>
    </lineage>
</organism>
<evidence type="ECO:0000313" key="1">
    <source>
        <dbReference type="EMBL" id="KAF0902570.1"/>
    </source>
</evidence>
<keyword evidence="2" id="KW-1185">Reference proteome</keyword>
<comment type="caution">
    <text evidence="1">The sequence shown here is derived from an EMBL/GenBank/DDBJ whole genome shotgun (WGS) entry which is preliminary data.</text>
</comment>
<accession>A0A6G1CR41</accession>
<dbReference type="Proteomes" id="UP000479710">
    <property type="component" value="Unassembled WGS sequence"/>
</dbReference>
<sequence length="84" mass="8612">MASALSSCENCSSRCDDIRRITGDLDRDATLPGGSARLGGATGDGGAPVDATAVHVLGAAVSRWGRCGVGARSKERLTRWSHLA</sequence>
<name>A0A6G1CR41_9ORYZ</name>
<dbReference type="AlphaFoldDB" id="A0A6G1CR41"/>
<proteinExistence type="predicted"/>
<dbReference type="EMBL" id="SPHZ02000008">
    <property type="protein sequence ID" value="KAF0902570.1"/>
    <property type="molecule type" value="Genomic_DNA"/>
</dbReference>